<dbReference type="Gene3D" id="3.90.76.10">
    <property type="entry name" value="Dipeptide-binding Protein, Domain 1"/>
    <property type="match status" value="1"/>
</dbReference>
<dbReference type="PANTHER" id="PTHR30290:SF38">
    <property type="entry name" value="D,D-DIPEPTIDE-BINDING PERIPLASMIC PROTEIN DDPA-RELATED"/>
    <property type="match status" value="1"/>
</dbReference>
<dbReference type="SUPFAM" id="SSF53850">
    <property type="entry name" value="Periplasmic binding protein-like II"/>
    <property type="match status" value="1"/>
</dbReference>
<evidence type="ECO:0000259" key="2">
    <source>
        <dbReference type="Pfam" id="PF00496"/>
    </source>
</evidence>
<protein>
    <submittedName>
        <fullName evidence="3">Oligopeptide-binding protein AppA</fullName>
    </submittedName>
</protein>
<dbReference type="PIRSF" id="PIRSF002741">
    <property type="entry name" value="MppA"/>
    <property type="match status" value="1"/>
</dbReference>
<organism evidence="3">
    <name type="scientific">mine drainage metagenome</name>
    <dbReference type="NCBI Taxonomy" id="410659"/>
    <lineage>
        <taxon>unclassified sequences</taxon>
        <taxon>metagenomes</taxon>
        <taxon>ecological metagenomes</taxon>
    </lineage>
</organism>
<dbReference type="InterPro" id="IPR030678">
    <property type="entry name" value="Peptide/Ni-bd"/>
</dbReference>
<dbReference type="GO" id="GO:0042938">
    <property type="term" value="P:dipeptide transport"/>
    <property type="evidence" value="ECO:0007669"/>
    <property type="project" value="TreeGrafter"/>
</dbReference>
<comment type="caution">
    <text evidence="3">The sequence shown here is derived from an EMBL/GenBank/DDBJ whole genome shotgun (WGS) entry which is preliminary data.</text>
</comment>
<proteinExistence type="predicted"/>
<accession>A0A1J5QQ39</accession>
<dbReference type="GO" id="GO:0043190">
    <property type="term" value="C:ATP-binding cassette (ABC) transporter complex"/>
    <property type="evidence" value="ECO:0007669"/>
    <property type="project" value="InterPro"/>
</dbReference>
<sequence>MRGALLLVRRSGALRDSRDDDDTKEKDAMTHGSTRAPRRLAVIIGAGLAATLVISGCSASVKPTGSASSGTGSLLVAADNGSPTFTRNFNPFSPSKRTTANIIYEPLFVMNTLDGKLVPFLGTSYTQPDAKTIVVDIRQGVKWSDGQAFSAADVVFTYELLKKFPALDTTGVWQHLASIEATGSKVTLHLTSDDVPAAGIVLQIPIVSQHLWKDVADPVSATDEKPVGTGPYTLGTFGPNEYKLEKNPTYWQADKVAATELVLPAANTQLDVVNNGYDWAYAFMSDVQNTWVKAGKGNTYWFPPGGTISLLPNLTKAPYNDVNFRKGLSAALDRTSIANVAEEGYVQAAGQSGLLLPNQKAWLNPALPDGGAITQDTAAAAGFFAKAGYTKKGDALVGADGKQLTIAITTANGWTDWLRGVQEVQKELQAVGIAVTVNQPQPAAYQQAIQNGDFDLAMGSFGGTGSVYQDFNTLLSSEFLKPVGTSTTANFQRFSDPKVDALLAEFKVTIDPAKQKDIANQLEQAMYDQVPVISMFYGGLWGLFSDKSFTNWPTKDNPYATPATWGNNPLLVLTNIKRVGS</sequence>
<dbReference type="Gene3D" id="3.40.190.10">
    <property type="entry name" value="Periplasmic binding protein-like II"/>
    <property type="match status" value="1"/>
</dbReference>
<gene>
    <name evidence="3" type="primary">appA_5</name>
    <name evidence="3" type="ORF">GALL_324510</name>
</gene>
<dbReference type="GO" id="GO:0030288">
    <property type="term" value="C:outer membrane-bounded periplasmic space"/>
    <property type="evidence" value="ECO:0007669"/>
    <property type="project" value="TreeGrafter"/>
</dbReference>
<dbReference type="Gene3D" id="3.10.105.10">
    <property type="entry name" value="Dipeptide-binding Protein, Domain 3"/>
    <property type="match status" value="1"/>
</dbReference>
<dbReference type="EMBL" id="MLJW01000527">
    <property type="protein sequence ID" value="OIQ85702.1"/>
    <property type="molecule type" value="Genomic_DNA"/>
</dbReference>
<keyword evidence="1" id="KW-0732">Signal</keyword>
<dbReference type="InterPro" id="IPR039424">
    <property type="entry name" value="SBP_5"/>
</dbReference>
<name>A0A1J5QQ39_9ZZZZ</name>
<evidence type="ECO:0000313" key="3">
    <source>
        <dbReference type="EMBL" id="OIQ85702.1"/>
    </source>
</evidence>
<evidence type="ECO:0000256" key="1">
    <source>
        <dbReference type="ARBA" id="ARBA00022729"/>
    </source>
</evidence>
<dbReference type="InterPro" id="IPR000914">
    <property type="entry name" value="SBP_5_dom"/>
</dbReference>
<dbReference type="Pfam" id="PF00496">
    <property type="entry name" value="SBP_bac_5"/>
    <property type="match status" value="1"/>
</dbReference>
<dbReference type="PANTHER" id="PTHR30290">
    <property type="entry name" value="PERIPLASMIC BINDING COMPONENT OF ABC TRANSPORTER"/>
    <property type="match status" value="1"/>
</dbReference>
<dbReference type="AlphaFoldDB" id="A0A1J5QQ39"/>
<dbReference type="CDD" id="cd08509">
    <property type="entry name" value="PBP2_TmCBP_oligosaccharides_like"/>
    <property type="match status" value="1"/>
</dbReference>
<reference evidence="3" key="1">
    <citation type="submission" date="2016-10" db="EMBL/GenBank/DDBJ databases">
        <title>Sequence of Gallionella enrichment culture.</title>
        <authorList>
            <person name="Poehlein A."/>
            <person name="Muehling M."/>
            <person name="Daniel R."/>
        </authorList>
    </citation>
    <scope>NUCLEOTIDE SEQUENCE</scope>
</reference>
<dbReference type="GO" id="GO:1904680">
    <property type="term" value="F:peptide transmembrane transporter activity"/>
    <property type="evidence" value="ECO:0007669"/>
    <property type="project" value="TreeGrafter"/>
</dbReference>
<feature type="domain" description="Solute-binding protein family 5" evidence="2">
    <location>
        <begin position="116"/>
        <end position="468"/>
    </location>
</feature>